<reference evidence="1 2" key="1">
    <citation type="submission" date="2016-03" db="EMBL/GenBank/DDBJ databases">
        <title>EvidentialGene: Evidence-directed Construction of Genes on Genomes.</title>
        <authorList>
            <person name="Gilbert D.G."/>
            <person name="Choi J.-H."/>
            <person name="Mockaitis K."/>
            <person name="Colbourne J."/>
            <person name="Pfrender M."/>
        </authorList>
    </citation>
    <scope>NUCLEOTIDE SEQUENCE [LARGE SCALE GENOMIC DNA]</scope>
    <source>
        <strain evidence="1 2">Xinb3</strain>
        <tissue evidence="1">Complete organism</tissue>
    </source>
</reference>
<evidence type="ECO:0008006" key="3">
    <source>
        <dbReference type="Google" id="ProtNLM"/>
    </source>
</evidence>
<dbReference type="AlphaFoldDB" id="A0A164EEU6"/>
<dbReference type="PANTHER" id="PTHR33053">
    <property type="entry name" value="PROTEIN, PUTATIVE-RELATED"/>
    <property type="match status" value="1"/>
</dbReference>
<dbReference type="OrthoDB" id="6359149at2759"/>
<evidence type="ECO:0000313" key="2">
    <source>
        <dbReference type="Proteomes" id="UP000076858"/>
    </source>
</evidence>
<feature type="non-terminal residue" evidence="1">
    <location>
        <position position="277"/>
    </location>
</feature>
<feature type="non-terminal residue" evidence="1">
    <location>
        <position position="1"/>
    </location>
</feature>
<keyword evidence="2" id="KW-1185">Reference proteome</keyword>
<organism evidence="1 2">
    <name type="scientific">Daphnia magna</name>
    <dbReference type="NCBI Taxonomy" id="35525"/>
    <lineage>
        <taxon>Eukaryota</taxon>
        <taxon>Metazoa</taxon>
        <taxon>Ecdysozoa</taxon>
        <taxon>Arthropoda</taxon>
        <taxon>Crustacea</taxon>
        <taxon>Branchiopoda</taxon>
        <taxon>Diplostraca</taxon>
        <taxon>Cladocera</taxon>
        <taxon>Anomopoda</taxon>
        <taxon>Daphniidae</taxon>
        <taxon>Daphnia</taxon>
    </lineage>
</organism>
<sequence length="277" mass="31799">LLKIFTLLPGFEKLGLPKTCRTLLQTIRQTPLRLVSPGHYYHFGITESIELLLKRLNVDRVDNDIIKIQFNVDGIPIAKSSESCLWPILGLIERIDGSVPFPVGIYHGYGKPKDPNEFLYDFVREVCLLQQIGFVYNGRKIDVEVSGFLCDAPAMAFIKCIKSHTGYYSCSKCTVKGEWAGRVVFLNEEKGEKRTDATFRNRAHVKHHNNESSSLELLGVDMIHGFPLDYMHLVCLGIMRKMLWYWIHGPLNVRMGRLRIEKISERLLDVSCYIPRE</sequence>
<dbReference type="EMBL" id="LRGB01023949">
    <property type="protein sequence ID" value="KZR96711.1"/>
    <property type="molecule type" value="Genomic_DNA"/>
</dbReference>
<comment type="caution">
    <text evidence="1">The sequence shown here is derived from an EMBL/GenBank/DDBJ whole genome shotgun (WGS) entry which is preliminary data.</text>
</comment>
<dbReference type="PANTHER" id="PTHR33053:SF24">
    <property type="entry name" value="TRANSPOSASE DOMAIN-CONTAINING PROTEIN"/>
    <property type="match status" value="1"/>
</dbReference>
<name>A0A164EEU6_9CRUS</name>
<accession>A0A164EEU6</accession>
<dbReference type="STRING" id="35525.A0A164EEU6"/>
<protein>
    <recommendedName>
        <fullName evidence="3">Transposase domain-containing protein</fullName>
    </recommendedName>
</protein>
<gene>
    <name evidence="1" type="ORF">APZ42_008799</name>
</gene>
<proteinExistence type="predicted"/>
<evidence type="ECO:0000313" key="1">
    <source>
        <dbReference type="EMBL" id="KZR96711.1"/>
    </source>
</evidence>
<dbReference type="Proteomes" id="UP000076858">
    <property type="component" value="Unassembled WGS sequence"/>
</dbReference>